<accession>A0A6N7V2U1</accession>
<dbReference type="AlphaFoldDB" id="A0A6N7V2U1"/>
<organism evidence="2 3">
    <name type="scientific">Suipraeoptans intestinalis</name>
    <dbReference type="NCBI Taxonomy" id="2606628"/>
    <lineage>
        <taxon>Bacteria</taxon>
        <taxon>Bacillati</taxon>
        <taxon>Bacillota</taxon>
        <taxon>Clostridia</taxon>
        <taxon>Lachnospirales</taxon>
        <taxon>Lachnospiraceae</taxon>
        <taxon>Suipraeoptans</taxon>
    </lineage>
</organism>
<sequence>MLYNTIFLLRGKRYVTLSEFKKLEQYNTILGDLSDPEELMRWNASEEAAAREELAKHKCMYNLSNLDHICIEEYALYRCKCEDDEDWTDCSEDCGYEFAETVKIGVEDKSFEEQWLKDFLM</sequence>
<proteinExistence type="predicted"/>
<evidence type="ECO:0000313" key="1">
    <source>
        <dbReference type="EMBL" id="MSR93944.1"/>
    </source>
</evidence>
<protein>
    <submittedName>
        <fullName evidence="2">Uncharacterized protein</fullName>
    </submittedName>
</protein>
<evidence type="ECO:0000313" key="2">
    <source>
        <dbReference type="EMBL" id="MSR94919.1"/>
    </source>
</evidence>
<dbReference type="EMBL" id="VULY01000038">
    <property type="protein sequence ID" value="MSR94919.1"/>
    <property type="molecule type" value="Genomic_DNA"/>
</dbReference>
<dbReference type="EMBL" id="VULY01000018">
    <property type="protein sequence ID" value="MSR93944.1"/>
    <property type="molecule type" value="Genomic_DNA"/>
</dbReference>
<dbReference type="Proteomes" id="UP000434409">
    <property type="component" value="Unassembled WGS sequence"/>
</dbReference>
<reference evidence="2 3" key="1">
    <citation type="submission" date="2019-08" db="EMBL/GenBank/DDBJ databases">
        <title>In-depth cultivation of the pig gut microbiome towards novel bacterial diversity and tailored functional studies.</title>
        <authorList>
            <person name="Wylensek D."/>
            <person name="Hitch T.C.A."/>
            <person name="Clavel T."/>
        </authorList>
    </citation>
    <scope>NUCLEOTIDE SEQUENCE [LARGE SCALE GENOMIC DNA]</scope>
    <source>
        <strain evidence="2 3">68-1-5</strain>
    </source>
</reference>
<gene>
    <name evidence="1" type="ORF">FYJ34_06675</name>
    <name evidence="2" type="ORF">FYJ34_12210</name>
</gene>
<name>A0A6N7V2U1_9FIRM</name>
<keyword evidence="3" id="KW-1185">Reference proteome</keyword>
<dbReference type="RefSeq" id="WP_154477199.1">
    <property type="nucleotide sequence ID" value="NZ_VULY01000018.1"/>
</dbReference>
<comment type="caution">
    <text evidence="2">The sequence shown here is derived from an EMBL/GenBank/DDBJ whole genome shotgun (WGS) entry which is preliminary data.</text>
</comment>
<evidence type="ECO:0000313" key="3">
    <source>
        <dbReference type="Proteomes" id="UP000434409"/>
    </source>
</evidence>